<dbReference type="GO" id="GO:0006886">
    <property type="term" value="P:intracellular protein transport"/>
    <property type="evidence" value="ECO:0007669"/>
    <property type="project" value="InterPro"/>
</dbReference>
<evidence type="ECO:0000313" key="3">
    <source>
        <dbReference type="Proteomes" id="UP000789572"/>
    </source>
</evidence>
<dbReference type="Pfam" id="PF08752">
    <property type="entry name" value="COP-gamma_platf"/>
    <property type="match status" value="1"/>
</dbReference>
<dbReference type="InterPro" id="IPR017106">
    <property type="entry name" value="Coatomer_gsu"/>
</dbReference>
<evidence type="ECO:0000259" key="1">
    <source>
        <dbReference type="Pfam" id="PF08752"/>
    </source>
</evidence>
<dbReference type="InterPro" id="IPR013041">
    <property type="entry name" value="Clathrin_app_Ig-like_sf"/>
</dbReference>
<sequence>RDRATFFLKIMEDGETAEKYVKDDATYSLGVLERQLVQYVSSPDSTSKPFDISSVPVITKAQAEAESLRERSTDIATIQTIGTTTSVLPGPTAAPTVVADRNVTPTPNVDQQQLYAQQLEKVPEIAAFGHLFKSSTKPVELTESETEY</sequence>
<feature type="non-terminal residue" evidence="2">
    <location>
        <position position="148"/>
    </location>
</feature>
<dbReference type="Gene3D" id="2.60.40.1480">
    <property type="entry name" value="Coatomer, gamma subunit, appendage domain"/>
    <property type="match status" value="1"/>
</dbReference>
<dbReference type="InterPro" id="IPR037067">
    <property type="entry name" value="Coatomer_gsu_app_sf"/>
</dbReference>
<dbReference type="GO" id="GO:0006891">
    <property type="term" value="P:intra-Golgi vesicle-mediated transport"/>
    <property type="evidence" value="ECO:0007669"/>
    <property type="project" value="TreeGrafter"/>
</dbReference>
<comment type="caution">
    <text evidence="2">The sequence shown here is derived from an EMBL/GenBank/DDBJ whole genome shotgun (WGS) entry which is preliminary data.</text>
</comment>
<feature type="domain" description="Coatomer gamma subunit appendage Ig-like subdomain" evidence="1">
    <location>
        <begin position="114"/>
        <end position="148"/>
    </location>
</feature>
<dbReference type="GO" id="GO:0005198">
    <property type="term" value="F:structural molecule activity"/>
    <property type="evidence" value="ECO:0007669"/>
    <property type="project" value="InterPro"/>
</dbReference>
<feature type="non-terminal residue" evidence="2">
    <location>
        <position position="1"/>
    </location>
</feature>
<organism evidence="2 3">
    <name type="scientific">Paraglomus occultum</name>
    <dbReference type="NCBI Taxonomy" id="144539"/>
    <lineage>
        <taxon>Eukaryota</taxon>
        <taxon>Fungi</taxon>
        <taxon>Fungi incertae sedis</taxon>
        <taxon>Mucoromycota</taxon>
        <taxon>Glomeromycotina</taxon>
        <taxon>Glomeromycetes</taxon>
        <taxon>Paraglomerales</taxon>
        <taxon>Paraglomeraceae</taxon>
        <taxon>Paraglomus</taxon>
    </lineage>
</organism>
<dbReference type="GO" id="GO:0030126">
    <property type="term" value="C:COPI vesicle coat"/>
    <property type="evidence" value="ECO:0007669"/>
    <property type="project" value="InterPro"/>
</dbReference>
<dbReference type="EMBL" id="CAJVPJ010007631">
    <property type="protein sequence ID" value="CAG8676654.1"/>
    <property type="molecule type" value="Genomic_DNA"/>
</dbReference>
<dbReference type="InterPro" id="IPR013040">
    <property type="entry name" value="Coatomer_gsu_app_Ig-like_dom"/>
</dbReference>
<dbReference type="GO" id="GO:0005793">
    <property type="term" value="C:endoplasmic reticulum-Golgi intermediate compartment"/>
    <property type="evidence" value="ECO:0007669"/>
    <property type="project" value="TreeGrafter"/>
</dbReference>
<proteinExistence type="predicted"/>
<dbReference type="OrthoDB" id="1074925at2759"/>
<dbReference type="Proteomes" id="UP000789572">
    <property type="component" value="Unassembled WGS sequence"/>
</dbReference>
<gene>
    <name evidence="2" type="ORF">POCULU_LOCUS11269</name>
</gene>
<protein>
    <submittedName>
        <fullName evidence="2">7392_t:CDS:1</fullName>
    </submittedName>
</protein>
<dbReference type="GO" id="GO:0005783">
    <property type="term" value="C:endoplasmic reticulum"/>
    <property type="evidence" value="ECO:0007669"/>
    <property type="project" value="TreeGrafter"/>
</dbReference>
<name>A0A9N9HII0_9GLOM</name>
<dbReference type="SUPFAM" id="SSF49348">
    <property type="entry name" value="Clathrin adaptor appendage domain"/>
    <property type="match status" value="1"/>
</dbReference>
<dbReference type="GO" id="GO:0009306">
    <property type="term" value="P:protein secretion"/>
    <property type="evidence" value="ECO:0007669"/>
    <property type="project" value="TreeGrafter"/>
</dbReference>
<dbReference type="PANTHER" id="PTHR10261">
    <property type="entry name" value="COATOMER SUBUNIT GAMMA"/>
    <property type="match status" value="1"/>
</dbReference>
<accession>A0A9N9HII0</accession>
<reference evidence="2" key="1">
    <citation type="submission" date="2021-06" db="EMBL/GenBank/DDBJ databases">
        <authorList>
            <person name="Kallberg Y."/>
            <person name="Tangrot J."/>
            <person name="Rosling A."/>
        </authorList>
    </citation>
    <scope>NUCLEOTIDE SEQUENCE</scope>
    <source>
        <strain evidence="2">IA702</strain>
    </source>
</reference>
<dbReference type="GO" id="GO:0000139">
    <property type="term" value="C:Golgi membrane"/>
    <property type="evidence" value="ECO:0007669"/>
    <property type="project" value="TreeGrafter"/>
</dbReference>
<keyword evidence="3" id="KW-1185">Reference proteome</keyword>
<dbReference type="AlphaFoldDB" id="A0A9N9HII0"/>
<dbReference type="PANTHER" id="PTHR10261:SF0">
    <property type="entry name" value="COATOMER SUBUNIT GAMMA-2"/>
    <property type="match status" value="1"/>
</dbReference>
<dbReference type="GO" id="GO:0006888">
    <property type="term" value="P:endoplasmic reticulum to Golgi vesicle-mediated transport"/>
    <property type="evidence" value="ECO:0007669"/>
    <property type="project" value="TreeGrafter"/>
</dbReference>
<evidence type="ECO:0000313" key="2">
    <source>
        <dbReference type="EMBL" id="CAG8676654.1"/>
    </source>
</evidence>